<reference evidence="4 6" key="2">
    <citation type="submission" date="2016-08" db="EMBL/GenBank/DDBJ databases">
        <authorList>
            <person name="Varghese N."/>
            <person name="Submissions Spin"/>
        </authorList>
    </citation>
    <scope>NUCLEOTIDE SEQUENCE [LARGE SCALE GENOMIC DNA]</scope>
    <source>
        <strain evidence="4 6">HL-109</strain>
    </source>
</reference>
<feature type="transmembrane region" description="Helical" evidence="1">
    <location>
        <begin position="210"/>
        <end position="230"/>
    </location>
</feature>
<dbReference type="PANTHER" id="PTHR22911">
    <property type="entry name" value="ACYL-MALONYL CONDENSING ENZYME-RELATED"/>
    <property type="match status" value="1"/>
</dbReference>
<comment type="caution">
    <text evidence="3">The sequence shown here is derived from an EMBL/GenBank/DDBJ whole genome shotgun (WGS) entry which is preliminary data.</text>
</comment>
<feature type="transmembrane region" description="Helical" evidence="1">
    <location>
        <begin position="78"/>
        <end position="98"/>
    </location>
</feature>
<dbReference type="Pfam" id="PF00892">
    <property type="entry name" value="EamA"/>
    <property type="match status" value="2"/>
</dbReference>
<evidence type="ECO:0000313" key="6">
    <source>
        <dbReference type="Proteomes" id="UP000182800"/>
    </source>
</evidence>
<feature type="transmembrane region" description="Helical" evidence="1">
    <location>
        <begin position="184"/>
        <end position="204"/>
    </location>
</feature>
<dbReference type="STRING" id="1653334.GA0071312_0225"/>
<feature type="domain" description="EamA" evidence="2">
    <location>
        <begin position="153"/>
        <end position="282"/>
    </location>
</feature>
<dbReference type="EMBL" id="LJSX01000036">
    <property type="protein sequence ID" value="KPQ09057.1"/>
    <property type="molecule type" value="Genomic_DNA"/>
</dbReference>
<dbReference type="GO" id="GO:0016020">
    <property type="term" value="C:membrane"/>
    <property type="evidence" value="ECO:0007669"/>
    <property type="project" value="InterPro"/>
</dbReference>
<dbReference type="InterPro" id="IPR037185">
    <property type="entry name" value="EmrE-like"/>
</dbReference>
<gene>
    <name evidence="3" type="primary">sam-3</name>
    <name evidence="4" type="ORF">GA0071312_0225</name>
    <name evidence="3" type="ORF">HLUCCO17_16435</name>
</gene>
<feature type="transmembrane region" description="Helical" evidence="1">
    <location>
        <begin position="153"/>
        <end position="172"/>
    </location>
</feature>
<accession>A0A0P7X3E8</accession>
<evidence type="ECO:0000256" key="1">
    <source>
        <dbReference type="SAM" id="Phobius"/>
    </source>
</evidence>
<feature type="transmembrane region" description="Helical" evidence="1">
    <location>
        <begin position="242"/>
        <end position="261"/>
    </location>
</feature>
<dbReference type="EMBL" id="FMBM01000001">
    <property type="protein sequence ID" value="SCC78338.1"/>
    <property type="molecule type" value="Genomic_DNA"/>
</dbReference>
<evidence type="ECO:0000313" key="3">
    <source>
        <dbReference type="EMBL" id="KPQ09057.1"/>
    </source>
</evidence>
<organism evidence="3 5">
    <name type="scientific">Saliniramus fredricksonii</name>
    <dbReference type="NCBI Taxonomy" id="1653334"/>
    <lineage>
        <taxon>Bacteria</taxon>
        <taxon>Pseudomonadati</taxon>
        <taxon>Pseudomonadota</taxon>
        <taxon>Alphaproteobacteria</taxon>
        <taxon>Hyphomicrobiales</taxon>
        <taxon>Salinarimonadaceae</taxon>
        <taxon>Saliniramus</taxon>
    </lineage>
</organism>
<proteinExistence type="predicted"/>
<dbReference type="PANTHER" id="PTHR22911:SF103">
    <property type="entry name" value="BLR2811 PROTEIN"/>
    <property type="match status" value="1"/>
</dbReference>
<keyword evidence="1" id="KW-1133">Transmembrane helix</keyword>
<feature type="transmembrane region" description="Helical" evidence="1">
    <location>
        <begin position="267"/>
        <end position="285"/>
    </location>
</feature>
<keyword evidence="6" id="KW-1185">Reference proteome</keyword>
<keyword evidence="1" id="KW-0472">Membrane</keyword>
<dbReference type="Proteomes" id="UP000050497">
    <property type="component" value="Unassembled WGS sequence"/>
</dbReference>
<evidence type="ECO:0000313" key="5">
    <source>
        <dbReference type="Proteomes" id="UP000050497"/>
    </source>
</evidence>
<feature type="transmembrane region" description="Helical" evidence="1">
    <location>
        <begin position="14"/>
        <end position="34"/>
    </location>
</feature>
<reference evidence="3 5" key="1">
    <citation type="submission" date="2015-09" db="EMBL/GenBank/DDBJ databases">
        <title>Identification and resolution of microdiversity through metagenomic sequencing of parallel consortia.</title>
        <authorList>
            <person name="Nelson W.C."/>
            <person name="Romine M.F."/>
            <person name="Lindemann S.R."/>
        </authorList>
    </citation>
    <scope>NUCLEOTIDE SEQUENCE [LARGE SCALE GENOMIC DNA]</scope>
    <source>
        <strain evidence="3">HL-109</strain>
    </source>
</reference>
<feature type="transmembrane region" description="Helical" evidence="1">
    <location>
        <begin position="130"/>
        <end position="147"/>
    </location>
</feature>
<name>A0A0P7X3E8_9HYPH</name>
<keyword evidence="1" id="KW-0812">Transmembrane</keyword>
<dbReference type="SUPFAM" id="SSF103481">
    <property type="entry name" value="Multidrug resistance efflux transporter EmrE"/>
    <property type="match status" value="2"/>
</dbReference>
<protein>
    <submittedName>
        <fullName evidence="3">S-adenosylmethionine uptake transporter</fullName>
    </submittedName>
    <submittedName>
        <fullName evidence="4">Threonine/homoserine efflux transporter RhtA</fullName>
    </submittedName>
</protein>
<evidence type="ECO:0000313" key="4">
    <source>
        <dbReference type="EMBL" id="SCC78338.1"/>
    </source>
</evidence>
<evidence type="ECO:0000259" key="2">
    <source>
        <dbReference type="Pfam" id="PF00892"/>
    </source>
</evidence>
<sequence length="300" mass="32552">MSAQVSRPDDLNKAVLYMVFAASLIPMLNASAKYLTGDYSVLQITWARYAGHFVYMLMVFVPYRGLALLRSQQIPLQLLRSSLLCMATLIYITALAFVPLTTAAAISFTAPFIVTAFAPFILGERVSLRRWIAITVGFAGALIVIRPGEGMNLAALLVFGSAASAAFYQLLSRKLAAGDPADTSITYIAVTGFLLTSLPLPFIWQTPGSLLDWVLFASLGFFGGFGHYFLVRAFEVAPAPFVSPFNYLQLGGAVLLGWVVFGQLPDLFVWLGSAIIIGSGVYILYSERARGIPVRTGPLR</sequence>
<dbReference type="Proteomes" id="UP000182800">
    <property type="component" value="Unassembled WGS sequence"/>
</dbReference>
<dbReference type="RefSeq" id="WP_165603930.1">
    <property type="nucleotide sequence ID" value="NZ_FMBM01000001.1"/>
</dbReference>
<feature type="transmembrane region" description="Helical" evidence="1">
    <location>
        <begin position="104"/>
        <end position="123"/>
    </location>
</feature>
<feature type="domain" description="EamA" evidence="2">
    <location>
        <begin position="14"/>
        <end position="145"/>
    </location>
</feature>
<dbReference type="InterPro" id="IPR000620">
    <property type="entry name" value="EamA_dom"/>
</dbReference>
<feature type="transmembrane region" description="Helical" evidence="1">
    <location>
        <begin position="46"/>
        <end position="66"/>
    </location>
</feature>
<dbReference type="AlphaFoldDB" id="A0A0P7X3E8"/>